<proteinExistence type="predicted"/>
<sequence length="120" mass="14037">MDEHPEFDIVEITRKLGVDMLNRVEITSQKAARNKNAELLAEIKFVQYNMYNTDEELILQRQKEFESDLDNQKTIEMCRGLCCENESNDSSQQEANKTTTEQNLFEHLYNKTNADVDIDI</sequence>
<keyword evidence="2" id="KW-1185">Reference proteome</keyword>
<keyword evidence="1" id="KW-0347">Helicase</keyword>
<keyword evidence="1" id="KW-0378">Hydrolase</keyword>
<keyword evidence="1" id="KW-0067">ATP-binding</keyword>
<comment type="caution">
    <text evidence="1">The sequence shown here is derived from an EMBL/GenBank/DDBJ whole genome shotgun (WGS) entry which is preliminary data.</text>
</comment>
<name>A0A8X7BA47_TRICX</name>
<dbReference type="GO" id="GO:0004386">
    <property type="term" value="F:helicase activity"/>
    <property type="evidence" value="ECO:0007669"/>
    <property type="project" value="UniProtKB-KW"/>
</dbReference>
<evidence type="ECO:0000313" key="2">
    <source>
        <dbReference type="Proteomes" id="UP000887159"/>
    </source>
</evidence>
<dbReference type="EMBL" id="BMAU01021364">
    <property type="protein sequence ID" value="GFY23569.1"/>
    <property type="molecule type" value="Genomic_DNA"/>
</dbReference>
<evidence type="ECO:0000313" key="1">
    <source>
        <dbReference type="EMBL" id="GFY23569.1"/>
    </source>
</evidence>
<keyword evidence="1" id="KW-0547">Nucleotide-binding</keyword>
<gene>
    <name evidence="1" type="ORF">TNCV_1038681</name>
</gene>
<dbReference type="Proteomes" id="UP000887159">
    <property type="component" value="Unassembled WGS sequence"/>
</dbReference>
<reference evidence="1" key="1">
    <citation type="submission" date="2020-08" db="EMBL/GenBank/DDBJ databases">
        <title>Multicomponent nature underlies the extraordinary mechanical properties of spider dragline silk.</title>
        <authorList>
            <person name="Kono N."/>
            <person name="Nakamura H."/>
            <person name="Mori M."/>
            <person name="Yoshida Y."/>
            <person name="Ohtoshi R."/>
            <person name="Malay A.D."/>
            <person name="Moran D.A.P."/>
            <person name="Tomita M."/>
            <person name="Numata K."/>
            <person name="Arakawa K."/>
        </authorList>
    </citation>
    <scope>NUCLEOTIDE SEQUENCE</scope>
</reference>
<dbReference type="AlphaFoldDB" id="A0A8X7BA47"/>
<organism evidence="1 2">
    <name type="scientific">Trichonephila clavipes</name>
    <name type="common">Golden silk orbweaver</name>
    <name type="synonym">Nephila clavipes</name>
    <dbReference type="NCBI Taxonomy" id="2585209"/>
    <lineage>
        <taxon>Eukaryota</taxon>
        <taxon>Metazoa</taxon>
        <taxon>Ecdysozoa</taxon>
        <taxon>Arthropoda</taxon>
        <taxon>Chelicerata</taxon>
        <taxon>Arachnida</taxon>
        <taxon>Araneae</taxon>
        <taxon>Araneomorphae</taxon>
        <taxon>Entelegynae</taxon>
        <taxon>Araneoidea</taxon>
        <taxon>Nephilidae</taxon>
        <taxon>Trichonephila</taxon>
    </lineage>
</organism>
<accession>A0A8X7BA47</accession>
<protein>
    <submittedName>
        <fullName evidence="1">ATP-dependent DNA helicase</fullName>
    </submittedName>
</protein>